<dbReference type="EMBL" id="JASBWT010000004">
    <property type="protein sequence ID" value="KAJ9105299.1"/>
    <property type="molecule type" value="Genomic_DNA"/>
</dbReference>
<dbReference type="Proteomes" id="UP001227268">
    <property type="component" value="Unassembled WGS sequence"/>
</dbReference>
<gene>
    <name evidence="1" type="ORF">QFC21_001667</name>
</gene>
<protein>
    <submittedName>
        <fullName evidence="1">Uncharacterized protein</fullName>
    </submittedName>
</protein>
<evidence type="ECO:0000313" key="1">
    <source>
        <dbReference type="EMBL" id="KAJ9105299.1"/>
    </source>
</evidence>
<organism evidence="1 2">
    <name type="scientific">Naganishia friedmannii</name>
    <dbReference type="NCBI Taxonomy" id="89922"/>
    <lineage>
        <taxon>Eukaryota</taxon>
        <taxon>Fungi</taxon>
        <taxon>Dikarya</taxon>
        <taxon>Basidiomycota</taxon>
        <taxon>Agaricomycotina</taxon>
        <taxon>Tremellomycetes</taxon>
        <taxon>Filobasidiales</taxon>
        <taxon>Filobasidiaceae</taxon>
        <taxon>Naganishia</taxon>
    </lineage>
</organism>
<keyword evidence="2" id="KW-1185">Reference proteome</keyword>
<accession>A0ACC2W244</accession>
<proteinExistence type="predicted"/>
<comment type="caution">
    <text evidence="1">The sequence shown here is derived from an EMBL/GenBank/DDBJ whole genome shotgun (WGS) entry which is preliminary data.</text>
</comment>
<name>A0ACC2W244_9TREE</name>
<sequence>MSASTYKVSNHLPHNISEPSRVAKLSVRFYKDLKMSVRLTNRRSPLFSSGSSGASVTGLSLFHDNSRAHLLDDLTVICGDLKFPLLCKAKDDIVSKCIDNDKPKSKRLTKKHESSVFASMKKLFICHSTASATSSVDEKRHLTRPSRPLQRPESLDTGSWPRDEKTASYITSITSSSSLSSCPMYEQTLDFARLQPPALICQRRARGPLRIDTGLALSYPSNAESRCARFAYGFFPSSPEIDMTDSPITPVGTAGFEFSADDLVLLSNARRANAFEVKRLKNGNWI</sequence>
<evidence type="ECO:0000313" key="2">
    <source>
        <dbReference type="Proteomes" id="UP001227268"/>
    </source>
</evidence>
<reference evidence="1" key="1">
    <citation type="submission" date="2023-04" db="EMBL/GenBank/DDBJ databases">
        <title>Draft Genome sequencing of Naganishia species isolated from polar environments using Oxford Nanopore Technology.</title>
        <authorList>
            <person name="Leo P."/>
            <person name="Venkateswaran K."/>
        </authorList>
    </citation>
    <scope>NUCLEOTIDE SEQUENCE</scope>
    <source>
        <strain evidence="1">MNA-CCFEE 5423</strain>
    </source>
</reference>